<evidence type="ECO:0000313" key="3">
    <source>
        <dbReference type="Proteomes" id="UP001193748"/>
    </source>
</evidence>
<proteinExistence type="predicted"/>
<reference evidence="2" key="2">
    <citation type="journal article" date="2022" name="Nat. Biotechnol.">
        <title>Carbon-negative production of acetone and isopropanol by gas fermentation at industrial pilot scale.</title>
        <authorList>
            <person name="Liew F.E."/>
            <person name="Nogle R."/>
            <person name="Abdalla T."/>
            <person name="Rasor B.J."/>
            <person name="Canter C."/>
            <person name="Jensen R.O."/>
            <person name="Wang L."/>
            <person name="Strutz J."/>
            <person name="Chirania P."/>
            <person name="De Tissera S."/>
            <person name="Mueller A.P."/>
            <person name="Ruan Z."/>
            <person name="Gao A."/>
            <person name="Tran L."/>
            <person name="Engle N.L."/>
            <person name="Bromley J.C."/>
            <person name="Daniell J."/>
            <person name="Conrado R."/>
            <person name="Tschaplinski T.J."/>
            <person name="Giannone R.J."/>
            <person name="Hettich R.L."/>
            <person name="Karim A.S."/>
            <person name="Simpson S.D."/>
            <person name="Brown S.D."/>
            <person name="Leang C."/>
            <person name="Jewett M.C."/>
            <person name="Kopke M."/>
        </authorList>
    </citation>
    <scope>NUCLEOTIDE SEQUENCE</scope>
    <source>
        <strain evidence="2">DJ080</strain>
    </source>
</reference>
<keyword evidence="1" id="KW-1133">Transmembrane helix</keyword>
<dbReference type="Proteomes" id="UP001193748">
    <property type="component" value="Unassembled WGS sequence"/>
</dbReference>
<dbReference type="EMBL" id="JABSWW010000001">
    <property type="protein sequence ID" value="NRT92124.1"/>
    <property type="molecule type" value="Genomic_DNA"/>
</dbReference>
<comment type="caution">
    <text evidence="2">The sequence shown here is derived from an EMBL/GenBank/DDBJ whole genome shotgun (WGS) entry which is preliminary data.</text>
</comment>
<keyword evidence="1" id="KW-0812">Transmembrane</keyword>
<evidence type="ECO:0000313" key="2">
    <source>
        <dbReference type="EMBL" id="NRT92124.1"/>
    </source>
</evidence>
<dbReference type="RefSeq" id="WP_173712290.1">
    <property type="nucleotide sequence ID" value="NZ_JABSWW010000001.1"/>
</dbReference>
<protein>
    <submittedName>
        <fullName evidence="2">Uncharacterized protein</fullName>
    </submittedName>
</protein>
<feature type="transmembrane region" description="Helical" evidence="1">
    <location>
        <begin position="12"/>
        <end position="36"/>
    </location>
</feature>
<accession>A0AAX0BCD7</accession>
<evidence type="ECO:0000256" key="1">
    <source>
        <dbReference type="SAM" id="Phobius"/>
    </source>
</evidence>
<keyword evidence="1" id="KW-0472">Membrane</keyword>
<reference evidence="2" key="1">
    <citation type="submission" date="2020-05" db="EMBL/GenBank/DDBJ databases">
        <authorList>
            <person name="Brown S."/>
            <person name="Huntemann M."/>
            <person name="Clum A."/>
            <person name="Spunde A."/>
            <person name="Palaniappan K."/>
            <person name="Ritter S."/>
            <person name="Mikhailova N."/>
            <person name="Chen I.-M."/>
            <person name="Stamatis D."/>
            <person name="Reddy T."/>
            <person name="O'Malley R."/>
            <person name="Daum C."/>
            <person name="Shapiro N."/>
            <person name="Ivanova N."/>
            <person name="Kyrpides N."/>
            <person name="Woyke T."/>
        </authorList>
    </citation>
    <scope>NUCLEOTIDE SEQUENCE</scope>
    <source>
        <strain evidence="2">DJ080</strain>
    </source>
</reference>
<name>A0AAX0BCD7_CLOBE</name>
<dbReference type="AlphaFoldDB" id="A0AAX0BCD7"/>
<organism evidence="2 3">
    <name type="scientific">Clostridium beijerinckii</name>
    <name type="common">Clostridium MP</name>
    <dbReference type="NCBI Taxonomy" id="1520"/>
    <lineage>
        <taxon>Bacteria</taxon>
        <taxon>Bacillati</taxon>
        <taxon>Bacillota</taxon>
        <taxon>Clostridia</taxon>
        <taxon>Eubacteriales</taxon>
        <taxon>Clostridiaceae</taxon>
        <taxon>Clostridium</taxon>
    </lineage>
</organism>
<sequence>MRYILKNIINNKIGSVIFVIINHCNVFSIILCGALVRESFQLNDELNKRNANITPLSLYFKNNVSAN</sequence>
<gene>
    <name evidence="2" type="ORF">B0H41_005803</name>
</gene>